<evidence type="ECO:0000313" key="3">
    <source>
        <dbReference type="EMBL" id="KQJ90375.1"/>
    </source>
</evidence>
<evidence type="ECO:0000313" key="4">
    <source>
        <dbReference type="EnsemblPlants" id="KQJ90375"/>
    </source>
</evidence>
<dbReference type="KEGG" id="bdi:100827723"/>
<feature type="compositionally biased region" description="Low complexity" evidence="1">
    <location>
        <begin position="79"/>
        <end position="97"/>
    </location>
</feature>
<evidence type="ECO:0000256" key="1">
    <source>
        <dbReference type="SAM" id="MobiDB-lite"/>
    </source>
</evidence>
<organism evidence="4">
    <name type="scientific">Brachypodium distachyon</name>
    <name type="common">Purple false brome</name>
    <name type="synonym">Trachynia distachya</name>
    <dbReference type="NCBI Taxonomy" id="15368"/>
    <lineage>
        <taxon>Eukaryota</taxon>
        <taxon>Viridiplantae</taxon>
        <taxon>Streptophyta</taxon>
        <taxon>Embryophyta</taxon>
        <taxon>Tracheophyta</taxon>
        <taxon>Spermatophyta</taxon>
        <taxon>Magnoliopsida</taxon>
        <taxon>Liliopsida</taxon>
        <taxon>Poales</taxon>
        <taxon>Poaceae</taxon>
        <taxon>BOP clade</taxon>
        <taxon>Pooideae</taxon>
        <taxon>Stipodae</taxon>
        <taxon>Brachypodieae</taxon>
        <taxon>Brachypodium</taxon>
    </lineage>
</organism>
<dbReference type="HOGENOM" id="CLU_091858_0_0_1"/>
<dbReference type="eggNOG" id="ENOG502S7IT">
    <property type="taxonomic scope" value="Eukaryota"/>
</dbReference>
<dbReference type="OrthoDB" id="1921606at2759"/>
<feature type="region of interest" description="Disordered" evidence="1">
    <location>
        <begin position="72"/>
        <end position="98"/>
    </location>
</feature>
<reference evidence="3" key="2">
    <citation type="submission" date="2017-06" db="EMBL/GenBank/DDBJ databases">
        <title>WGS assembly of Brachypodium distachyon.</title>
        <authorList>
            <consortium name="The International Brachypodium Initiative"/>
            <person name="Lucas S."/>
            <person name="Harmon-Smith M."/>
            <person name="Lail K."/>
            <person name="Tice H."/>
            <person name="Grimwood J."/>
            <person name="Bruce D."/>
            <person name="Barry K."/>
            <person name="Shu S."/>
            <person name="Lindquist E."/>
            <person name="Wang M."/>
            <person name="Pitluck S."/>
            <person name="Vogel J.P."/>
            <person name="Garvin D.F."/>
            <person name="Mockler T.C."/>
            <person name="Schmutz J."/>
            <person name="Rokhsar D."/>
            <person name="Bevan M.W."/>
        </authorList>
    </citation>
    <scope>NUCLEOTIDE SEQUENCE</scope>
    <source>
        <strain evidence="3">Bd21</strain>
    </source>
</reference>
<evidence type="ECO:0000256" key="2">
    <source>
        <dbReference type="SAM" id="Phobius"/>
    </source>
</evidence>
<name>I1IQE0_BRADI</name>
<keyword evidence="2" id="KW-0812">Transmembrane</keyword>
<dbReference type="PANTHER" id="PTHR36369:SF1">
    <property type="entry name" value="TRANSMEMBRANE PROTEIN"/>
    <property type="match status" value="1"/>
</dbReference>
<keyword evidence="2" id="KW-1133">Transmembrane helix</keyword>
<keyword evidence="2" id="KW-0472">Membrane</keyword>
<dbReference type="GeneID" id="100827723"/>
<dbReference type="PANTHER" id="PTHR36369">
    <property type="entry name" value="TRANSMEMBRANE PROTEIN"/>
    <property type="match status" value="1"/>
</dbReference>
<reference evidence="3 4" key="1">
    <citation type="journal article" date="2010" name="Nature">
        <title>Genome sequencing and analysis of the model grass Brachypodium distachyon.</title>
        <authorList>
            <consortium name="International Brachypodium Initiative"/>
        </authorList>
    </citation>
    <scope>NUCLEOTIDE SEQUENCE [LARGE SCALE GENOMIC DNA]</scope>
    <source>
        <strain evidence="3 4">Bd21</strain>
    </source>
</reference>
<protein>
    <submittedName>
        <fullName evidence="3 4">Uncharacterized protein</fullName>
    </submittedName>
</protein>
<dbReference type="Gramene" id="KQJ90375">
    <property type="protein sequence ID" value="KQJ90375"/>
    <property type="gene ID" value="BRADI_4g31140v3"/>
</dbReference>
<keyword evidence="5" id="KW-1185">Reference proteome</keyword>
<dbReference type="OMA" id="DDDHKQR"/>
<evidence type="ECO:0000313" key="5">
    <source>
        <dbReference type="Proteomes" id="UP000008810"/>
    </source>
</evidence>
<reference evidence="4" key="3">
    <citation type="submission" date="2018-08" db="UniProtKB">
        <authorList>
            <consortium name="EnsemblPlants"/>
        </authorList>
    </citation>
    <scope>IDENTIFICATION</scope>
    <source>
        <strain evidence="4">cv. Bd21</strain>
    </source>
</reference>
<proteinExistence type="predicted"/>
<dbReference type="RefSeq" id="XP_003578169.1">
    <property type="nucleotide sequence ID" value="XM_003578121.3"/>
</dbReference>
<gene>
    <name evidence="4" type="primary">LOC100827723</name>
    <name evidence="3" type="ORF">BRADI_4g31140v3</name>
</gene>
<accession>I1IQE0</accession>
<sequence>MELLDVVPAEAIALRLYSLTAAANTVVSLCAWLVAALAAAAVGLWRVRAAGSSHKPGGAVVRSTLVDNKKIASESFDGPRPARSEPASPISEPSSPSKVRFTAYYGGTGSDGGDDGVVEGVKKCAERDEDDFNGESETAVLRRTASMRMRSTIKAPLMAAPDWEEKEMALRKRGDLGWYRHLDMAVLDGSVVRLWTGEVTAAVQASPRERRRAGLELHLSV</sequence>
<dbReference type="Proteomes" id="UP000008810">
    <property type="component" value="Chromosome 4"/>
</dbReference>
<dbReference type="EMBL" id="CM000883">
    <property type="protein sequence ID" value="KQJ90375.1"/>
    <property type="molecule type" value="Genomic_DNA"/>
</dbReference>
<feature type="transmembrane region" description="Helical" evidence="2">
    <location>
        <begin position="26"/>
        <end position="45"/>
    </location>
</feature>
<dbReference type="AlphaFoldDB" id="I1IQE0"/>
<dbReference type="EnsemblPlants" id="KQJ90375">
    <property type="protein sequence ID" value="KQJ90375"/>
    <property type="gene ID" value="BRADI_4g31140v3"/>
</dbReference>
<dbReference type="FunCoup" id="I1IQE0">
    <property type="interactions" value="264"/>
</dbReference>